<gene>
    <name evidence="1" type="ORF">BDZ94DRAFT_1256012</name>
</gene>
<dbReference type="AlphaFoldDB" id="A0A9P5Y956"/>
<sequence length="72" mass="8127">MVRLFSSSLPIISCRPGPFPSSASPKTHAPNLPSRFQFPFWSGAKSASVRKPRRPPMKARWSTIFFPPEEQL</sequence>
<dbReference type="Proteomes" id="UP000807353">
    <property type="component" value="Unassembled WGS sequence"/>
</dbReference>
<protein>
    <submittedName>
        <fullName evidence="1">Uncharacterized protein</fullName>
    </submittedName>
</protein>
<organism evidence="1 2">
    <name type="scientific">Collybia nuda</name>
    <dbReference type="NCBI Taxonomy" id="64659"/>
    <lineage>
        <taxon>Eukaryota</taxon>
        <taxon>Fungi</taxon>
        <taxon>Dikarya</taxon>
        <taxon>Basidiomycota</taxon>
        <taxon>Agaricomycotina</taxon>
        <taxon>Agaricomycetes</taxon>
        <taxon>Agaricomycetidae</taxon>
        <taxon>Agaricales</taxon>
        <taxon>Tricholomatineae</taxon>
        <taxon>Clitocybaceae</taxon>
        <taxon>Collybia</taxon>
    </lineage>
</organism>
<comment type="caution">
    <text evidence="1">The sequence shown here is derived from an EMBL/GenBank/DDBJ whole genome shotgun (WGS) entry which is preliminary data.</text>
</comment>
<evidence type="ECO:0000313" key="2">
    <source>
        <dbReference type="Proteomes" id="UP000807353"/>
    </source>
</evidence>
<evidence type="ECO:0000313" key="1">
    <source>
        <dbReference type="EMBL" id="KAF9464563.1"/>
    </source>
</evidence>
<keyword evidence="2" id="KW-1185">Reference proteome</keyword>
<name>A0A9P5Y956_9AGAR</name>
<dbReference type="EMBL" id="MU150253">
    <property type="protein sequence ID" value="KAF9464563.1"/>
    <property type="molecule type" value="Genomic_DNA"/>
</dbReference>
<reference evidence="1" key="1">
    <citation type="submission" date="2020-11" db="EMBL/GenBank/DDBJ databases">
        <authorList>
            <consortium name="DOE Joint Genome Institute"/>
            <person name="Ahrendt S."/>
            <person name="Riley R."/>
            <person name="Andreopoulos W."/>
            <person name="Labutti K."/>
            <person name="Pangilinan J."/>
            <person name="Ruiz-Duenas F.J."/>
            <person name="Barrasa J.M."/>
            <person name="Sanchez-Garcia M."/>
            <person name="Camarero S."/>
            <person name="Miyauchi S."/>
            <person name="Serrano A."/>
            <person name="Linde D."/>
            <person name="Babiker R."/>
            <person name="Drula E."/>
            <person name="Ayuso-Fernandez I."/>
            <person name="Pacheco R."/>
            <person name="Padilla G."/>
            <person name="Ferreira P."/>
            <person name="Barriuso J."/>
            <person name="Kellner H."/>
            <person name="Castanera R."/>
            <person name="Alfaro M."/>
            <person name="Ramirez L."/>
            <person name="Pisabarro A.G."/>
            <person name="Kuo A."/>
            <person name="Tritt A."/>
            <person name="Lipzen A."/>
            <person name="He G."/>
            <person name="Yan M."/>
            <person name="Ng V."/>
            <person name="Cullen D."/>
            <person name="Martin F."/>
            <person name="Rosso M.-N."/>
            <person name="Henrissat B."/>
            <person name="Hibbett D."/>
            <person name="Martinez A.T."/>
            <person name="Grigoriev I.V."/>
        </authorList>
    </citation>
    <scope>NUCLEOTIDE SEQUENCE</scope>
    <source>
        <strain evidence="1">CBS 247.69</strain>
    </source>
</reference>
<proteinExistence type="predicted"/>
<accession>A0A9P5Y956</accession>